<dbReference type="SMART" id="SM00382">
    <property type="entry name" value="AAA"/>
    <property type="match status" value="1"/>
</dbReference>
<evidence type="ECO:0000313" key="2">
    <source>
        <dbReference type="EMBL" id="KAJ4153248.1"/>
    </source>
</evidence>
<dbReference type="AlphaFoldDB" id="A0A9W8QE50"/>
<dbReference type="Pfam" id="PF22942">
    <property type="entry name" value="DUF7025"/>
    <property type="match status" value="1"/>
</dbReference>
<evidence type="ECO:0000313" key="3">
    <source>
        <dbReference type="Proteomes" id="UP001144673"/>
    </source>
</evidence>
<dbReference type="InterPro" id="IPR054289">
    <property type="entry name" value="DUF7025"/>
</dbReference>
<accession>A0A9W8QE50</accession>
<dbReference type="Pfam" id="PF00004">
    <property type="entry name" value="AAA"/>
    <property type="match status" value="1"/>
</dbReference>
<protein>
    <recommendedName>
        <fullName evidence="1">AAA+ ATPase domain-containing protein</fullName>
    </recommendedName>
</protein>
<dbReference type="InterPro" id="IPR003593">
    <property type="entry name" value="AAA+_ATPase"/>
</dbReference>
<dbReference type="PANTHER" id="PTHR46411">
    <property type="entry name" value="FAMILY ATPASE, PUTATIVE-RELATED"/>
    <property type="match status" value="1"/>
</dbReference>
<evidence type="ECO:0000259" key="1">
    <source>
        <dbReference type="SMART" id="SM00382"/>
    </source>
</evidence>
<sequence length="598" mass="67362">MRPRIGRVYVEDDDSDFDHMPIEHPSDAEDASNLAADGQMKREVKVYESRYNEKGALCHALLPLLQQGWYAALRTVIKSYSTQNFTGLPVILEGHGEEEALGCLYHYRNELKEYVKTADSEEATLDIQLVLKLVERELKAYIERYETNVLTAEHPCVAFSDIWMIFRPGELLFTGADAAETERILEVVGTEFHEAGWGKPASWVVEAKCFAFNGVRFGYVKQSFAIDSFKGTRLIRRLDLQPLEYHPDQAALRARQIARGEKLCRLAGVHHCQYSGPATAVEHRKKPSPFGGCDVFTHNAVTVSGRVMIDHLTYIKHRTREGVAFNSEAGIDADAVTEHDHLRSHYQVPGFALAMVLKRILRALTWQHTVRGDEEAAEADGGFDDLIKGKGKGCVFLLHGAPGIGKTFTVESIAEVARRPLYVMMSGELGTDMETVERHLKRVLELAMTWKAVLLIDEADVFLERRSSHDLARNGIVSIFLRVLEYYAGIMFLTTNRVQSFDEAFQSRIHLALKYHPLDAAGRADLWRLFLQRTAGYKESSWPAVSVDEFAAMELNGRQIKNTARTANTLALAEGKTLSVEHVREVLRAVGEFDFVFQ</sequence>
<dbReference type="GO" id="GO:0016887">
    <property type="term" value="F:ATP hydrolysis activity"/>
    <property type="evidence" value="ECO:0007669"/>
    <property type="project" value="InterPro"/>
</dbReference>
<name>A0A9W8QE50_AKAMU</name>
<proteinExistence type="predicted"/>
<dbReference type="InterPro" id="IPR027417">
    <property type="entry name" value="P-loop_NTPase"/>
</dbReference>
<dbReference type="GeneID" id="80896904"/>
<reference evidence="2" key="1">
    <citation type="journal article" date="2023" name="Access Microbiol">
        <title>De-novo genome assembly for Akanthomyces muscarius, a biocontrol agent of insect agricultural pests.</title>
        <authorList>
            <person name="Erdos Z."/>
            <person name="Studholme D.J."/>
            <person name="Raymond B."/>
            <person name="Sharma M."/>
        </authorList>
    </citation>
    <scope>NUCLEOTIDE SEQUENCE</scope>
    <source>
        <strain evidence="2">Ve6</strain>
    </source>
</reference>
<feature type="domain" description="AAA+ ATPase" evidence="1">
    <location>
        <begin position="392"/>
        <end position="519"/>
    </location>
</feature>
<dbReference type="Proteomes" id="UP001144673">
    <property type="component" value="Chromosome 5"/>
</dbReference>
<dbReference type="SUPFAM" id="SSF52540">
    <property type="entry name" value="P-loop containing nucleoside triphosphate hydrolases"/>
    <property type="match status" value="1"/>
</dbReference>
<gene>
    <name evidence="2" type="ORF">LMH87_009745</name>
</gene>
<dbReference type="PANTHER" id="PTHR46411:SF3">
    <property type="entry name" value="AAA+ ATPASE DOMAIN-CONTAINING PROTEIN"/>
    <property type="match status" value="1"/>
</dbReference>
<dbReference type="InterPro" id="IPR003959">
    <property type="entry name" value="ATPase_AAA_core"/>
</dbReference>
<comment type="caution">
    <text evidence="2">The sequence shown here is derived from an EMBL/GenBank/DDBJ whole genome shotgun (WGS) entry which is preliminary data.</text>
</comment>
<dbReference type="Gene3D" id="3.40.50.300">
    <property type="entry name" value="P-loop containing nucleotide triphosphate hydrolases"/>
    <property type="match status" value="1"/>
</dbReference>
<dbReference type="RefSeq" id="XP_056053906.1">
    <property type="nucleotide sequence ID" value="XM_056196794.1"/>
</dbReference>
<keyword evidence="3" id="KW-1185">Reference proteome</keyword>
<dbReference type="KEGG" id="amus:LMH87_009745"/>
<dbReference type="GO" id="GO:0005524">
    <property type="term" value="F:ATP binding"/>
    <property type="evidence" value="ECO:0007669"/>
    <property type="project" value="InterPro"/>
</dbReference>
<organism evidence="2 3">
    <name type="scientific">Akanthomyces muscarius</name>
    <name type="common">Entomopathogenic fungus</name>
    <name type="synonym">Lecanicillium muscarium</name>
    <dbReference type="NCBI Taxonomy" id="2231603"/>
    <lineage>
        <taxon>Eukaryota</taxon>
        <taxon>Fungi</taxon>
        <taxon>Dikarya</taxon>
        <taxon>Ascomycota</taxon>
        <taxon>Pezizomycotina</taxon>
        <taxon>Sordariomycetes</taxon>
        <taxon>Hypocreomycetidae</taxon>
        <taxon>Hypocreales</taxon>
        <taxon>Cordycipitaceae</taxon>
        <taxon>Akanthomyces</taxon>
    </lineage>
</organism>
<dbReference type="EMBL" id="JAJHUN010000008">
    <property type="protein sequence ID" value="KAJ4153248.1"/>
    <property type="molecule type" value="Genomic_DNA"/>
</dbReference>